<sequence length="168" mass="19114">MSCNITSEAIMAAKDTSRHVSDNHQDKRAAQQKSDTDDIRPSDPESQEWKDSTPATVALLARVGELPPELHKMIYDHVIQLPARTRISVDKHFRLPSVLHVNSAIREALFSEYVTTNRFHFATPDLVWPWVYDCVGTRGLYNITIRLHDGILHATVFERSTWSVIVGH</sequence>
<dbReference type="Proteomes" id="UP000230605">
    <property type="component" value="Chromosome 2"/>
</dbReference>
<name>A0A2G5HZG5_CERBT</name>
<comment type="caution">
    <text evidence="2">The sequence shown here is derived from an EMBL/GenBank/DDBJ whole genome shotgun (WGS) entry which is preliminary data.</text>
</comment>
<protein>
    <recommendedName>
        <fullName evidence="4">F-box domain-containing protein</fullName>
    </recommendedName>
</protein>
<gene>
    <name evidence="2" type="ORF">CB0940_06574</name>
</gene>
<organism evidence="2 3">
    <name type="scientific">Cercospora beticola</name>
    <name type="common">Sugarbeet leaf spot fungus</name>
    <dbReference type="NCBI Taxonomy" id="122368"/>
    <lineage>
        <taxon>Eukaryota</taxon>
        <taxon>Fungi</taxon>
        <taxon>Dikarya</taxon>
        <taxon>Ascomycota</taxon>
        <taxon>Pezizomycotina</taxon>
        <taxon>Dothideomycetes</taxon>
        <taxon>Dothideomycetidae</taxon>
        <taxon>Mycosphaerellales</taxon>
        <taxon>Mycosphaerellaceae</taxon>
        <taxon>Cercospora</taxon>
    </lineage>
</organism>
<accession>A0A2G5HZG5</accession>
<evidence type="ECO:0000313" key="2">
    <source>
        <dbReference type="EMBL" id="PIA97928.1"/>
    </source>
</evidence>
<evidence type="ECO:0008006" key="4">
    <source>
        <dbReference type="Google" id="ProtNLM"/>
    </source>
</evidence>
<dbReference type="AlphaFoldDB" id="A0A2G5HZG5"/>
<proteinExistence type="predicted"/>
<dbReference type="EMBL" id="LKMD01000102">
    <property type="protein sequence ID" value="PIA97928.1"/>
    <property type="molecule type" value="Genomic_DNA"/>
</dbReference>
<feature type="compositionally biased region" description="Basic and acidic residues" evidence="1">
    <location>
        <begin position="15"/>
        <end position="51"/>
    </location>
</feature>
<evidence type="ECO:0000256" key="1">
    <source>
        <dbReference type="SAM" id="MobiDB-lite"/>
    </source>
</evidence>
<reference evidence="2 3" key="1">
    <citation type="submission" date="2015-10" db="EMBL/GenBank/DDBJ databases">
        <title>The cercosporin biosynthetic gene cluster was horizontally transferred to several fungal lineages and shown to be expanded in Cercospora beticola based on microsynteny with recipient genomes.</title>
        <authorList>
            <person name="De Jonge R."/>
            <person name="Ebert M.K."/>
            <person name="Suttle J.C."/>
            <person name="Jurick Ii W.M."/>
            <person name="Secor G.A."/>
            <person name="Thomma B.P."/>
            <person name="Van De Peer Y."/>
            <person name="Bolton M.D."/>
        </authorList>
    </citation>
    <scope>NUCLEOTIDE SEQUENCE [LARGE SCALE GENOMIC DNA]</scope>
    <source>
        <strain evidence="2 3">09-40</strain>
    </source>
</reference>
<evidence type="ECO:0000313" key="3">
    <source>
        <dbReference type="Proteomes" id="UP000230605"/>
    </source>
</evidence>
<dbReference type="OrthoDB" id="10286154at2759"/>
<feature type="region of interest" description="Disordered" evidence="1">
    <location>
        <begin position="1"/>
        <end position="51"/>
    </location>
</feature>